<feature type="region of interest" description="Disordered" evidence="6">
    <location>
        <begin position="35"/>
        <end position="85"/>
    </location>
</feature>
<evidence type="ECO:0000256" key="5">
    <source>
        <dbReference type="ARBA" id="ARBA00023136"/>
    </source>
</evidence>
<evidence type="ECO:0000313" key="9">
    <source>
        <dbReference type="Proteomes" id="UP001321748"/>
    </source>
</evidence>
<feature type="region of interest" description="Disordered" evidence="6">
    <location>
        <begin position="615"/>
        <end position="640"/>
    </location>
</feature>
<feature type="compositionally biased region" description="Basic and acidic residues" evidence="6">
    <location>
        <begin position="629"/>
        <end position="640"/>
    </location>
</feature>
<name>A0ABN6SJ36_9BIFI</name>
<evidence type="ECO:0008006" key="10">
    <source>
        <dbReference type="Google" id="ProtNLM"/>
    </source>
</evidence>
<evidence type="ECO:0000256" key="6">
    <source>
        <dbReference type="SAM" id="MobiDB-lite"/>
    </source>
</evidence>
<feature type="transmembrane region" description="Helical" evidence="7">
    <location>
        <begin position="158"/>
        <end position="185"/>
    </location>
</feature>
<keyword evidence="5 7" id="KW-0472">Membrane</keyword>
<comment type="subcellular location">
    <subcellularLocation>
        <location evidence="1">Membrane</location>
    </subcellularLocation>
</comment>
<feature type="transmembrane region" description="Helical" evidence="7">
    <location>
        <begin position="191"/>
        <end position="207"/>
    </location>
</feature>
<feature type="compositionally biased region" description="Polar residues" evidence="6">
    <location>
        <begin position="44"/>
        <end position="75"/>
    </location>
</feature>
<keyword evidence="2 7" id="KW-0812">Transmembrane</keyword>
<organism evidence="8 9">
    <name type="scientific">Bombiscardovia apis</name>
    <dbReference type="NCBI Taxonomy" id="2932182"/>
    <lineage>
        <taxon>Bacteria</taxon>
        <taxon>Bacillati</taxon>
        <taxon>Actinomycetota</taxon>
        <taxon>Actinomycetes</taxon>
        <taxon>Bifidobacteriales</taxon>
        <taxon>Bifidobacteriaceae</taxon>
        <taxon>Bombiscardovia</taxon>
    </lineage>
</organism>
<dbReference type="SUPFAM" id="SSF81665">
    <property type="entry name" value="Calcium ATPase, transmembrane domain M"/>
    <property type="match status" value="1"/>
</dbReference>
<protein>
    <recommendedName>
        <fullName evidence="10">Copper-exporting ATPase</fullName>
    </recommendedName>
</protein>
<dbReference type="Proteomes" id="UP001321748">
    <property type="component" value="Chromosome"/>
</dbReference>
<dbReference type="PANTHER" id="PTHR43520">
    <property type="entry name" value="ATP7, ISOFORM B"/>
    <property type="match status" value="1"/>
</dbReference>
<dbReference type="RefSeq" id="WP_317642801.1">
    <property type="nucleotide sequence ID" value="NZ_AP026800.1"/>
</dbReference>
<accession>A0ABN6SJ36</accession>
<feature type="transmembrane region" description="Helical" evidence="7">
    <location>
        <begin position="552"/>
        <end position="570"/>
    </location>
</feature>
<dbReference type="InterPro" id="IPR023298">
    <property type="entry name" value="ATPase_P-typ_TM_dom_sf"/>
</dbReference>
<keyword evidence="4 7" id="KW-1133">Transmembrane helix</keyword>
<evidence type="ECO:0000256" key="4">
    <source>
        <dbReference type="ARBA" id="ARBA00022989"/>
    </source>
</evidence>
<evidence type="ECO:0000256" key="7">
    <source>
        <dbReference type="SAM" id="Phobius"/>
    </source>
</evidence>
<keyword evidence="3" id="KW-1278">Translocase</keyword>
<dbReference type="SUPFAM" id="SSF56784">
    <property type="entry name" value="HAD-like"/>
    <property type="match status" value="1"/>
</dbReference>
<dbReference type="Gene3D" id="3.40.50.1000">
    <property type="entry name" value="HAD superfamily/HAD-like"/>
    <property type="match status" value="1"/>
</dbReference>
<feature type="transmembrane region" description="Helical" evidence="7">
    <location>
        <begin position="289"/>
        <end position="316"/>
    </location>
</feature>
<dbReference type="EMBL" id="AP026800">
    <property type="protein sequence ID" value="BDR55307.1"/>
    <property type="molecule type" value="Genomic_DNA"/>
</dbReference>
<evidence type="ECO:0000256" key="1">
    <source>
        <dbReference type="ARBA" id="ARBA00004370"/>
    </source>
</evidence>
<proteinExistence type="predicted"/>
<dbReference type="PANTHER" id="PTHR43520:SF8">
    <property type="entry name" value="P-TYPE CU(+) TRANSPORTER"/>
    <property type="match status" value="1"/>
</dbReference>
<evidence type="ECO:0000256" key="3">
    <source>
        <dbReference type="ARBA" id="ARBA00022967"/>
    </source>
</evidence>
<evidence type="ECO:0000256" key="2">
    <source>
        <dbReference type="ARBA" id="ARBA00022692"/>
    </source>
</evidence>
<keyword evidence="9" id="KW-1185">Reference proteome</keyword>
<dbReference type="InterPro" id="IPR036412">
    <property type="entry name" value="HAD-like_sf"/>
</dbReference>
<gene>
    <name evidence="8" type="ORF">KIMH_14180</name>
</gene>
<reference evidence="8 9" key="1">
    <citation type="journal article" date="2023" name="Microbiol. Spectr.">
        <title>Symbiosis of Carpenter Bees with Uncharacterized Lactic Acid Bacteria Showing NAD Auxotrophy.</title>
        <authorList>
            <person name="Kawasaki S."/>
            <person name="Ozawa K."/>
            <person name="Mori T."/>
            <person name="Yamamoto A."/>
            <person name="Ito M."/>
            <person name="Ohkuma M."/>
            <person name="Sakamoto M."/>
            <person name="Matsutani M."/>
        </authorList>
    </citation>
    <scope>NUCLEOTIDE SEQUENCE [LARGE SCALE GENOMIC DNA]</scope>
    <source>
        <strain evidence="8 9">KimH</strain>
    </source>
</reference>
<dbReference type="InterPro" id="IPR023214">
    <property type="entry name" value="HAD_sf"/>
</dbReference>
<sequence length="640" mass="69080">MGIDIFLAVGDILVAAALTWFIVWYFLLPTLRKEEPDSPDSERSASTTNKQNPITYQADSSDSAANLGSNNSEQEASPRERSTALQAQRQHSRRLTLIAAILSAPVLIVDVCARLAPDFLPTWLTSPWIQAILITPAVFYCGRPIYADSWNRLKAHQTSIGTLVTIAVALAYAYSLAACAFPSLLPEGSRQPYFDVIGVITTLALFAQTSEQSARLTIFSGRIENDGSSNAHNVNTAGSLAQLITRAVFTPSSAQRQVDMLIARAEPVVMIVAVWTFMLWLLVGPQPRLAHAVANAASVLIIACPTALALAIPLAFRAALSAGLNHGMLFTSPRAMGHLADTTSVTIDESLLKASNNADANESTCVQLARTSTHLRAMSITSIVLESSNGGDSVEQSARRAGVDFLLTGVDSERKARWVERFIYDLHQAVGMEASQKPIQENASGLVAFASYQGAEAQAQSTAQVHIDISDAAQALTSGPETITQEQTSDWGSRDLVLQTGNIDGIGQAIELARAAKRTINQNLSWGYVYNIVAIALATGLTYPLFGWMLNPIIAPVATAMATIISMLNIRRLKQHKRLRKHWNTLSLAQPEELPTLAAHRPQVIADGGHQFAVSPETQTDSATQKAENLGRPDLPDQTR</sequence>
<feature type="compositionally biased region" description="Polar residues" evidence="6">
    <location>
        <begin position="616"/>
        <end position="627"/>
    </location>
</feature>
<feature type="transmembrane region" description="Helical" evidence="7">
    <location>
        <begin position="6"/>
        <end position="28"/>
    </location>
</feature>
<feature type="transmembrane region" description="Helical" evidence="7">
    <location>
        <begin position="95"/>
        <end position="116"/>
    </location>
</feature>
<feature type="transmembrane region" description="Helical" evidence="7">
    <location>
        <begin position="527"/>
        <end position="546"/>
    </location>
</feature>
<evidence type="ECO:0000313" key="8">
    <source>
        <dbReference type="EMBL" id="BDR55307.1"/>
    </source>
</evidence>
<feature type="transmembrane region" description="Helical" evidence="7">
    <location>
        <begin position="128"/>
        <end position="146"/>
    </location>
</feature>
<feature type="transmembrane region" description="Helical" evidence="7">
    <location>
        <begin position="261"/>
        <end position="283"/>
    </location>
</feature>